<reference evidence="2" key="1">
    <citation type="submission" date="2022-08" db="EMBL/GenBank/DDBJ databases">
        <title>Complete genome sequence of 14 non-tuberculosis mycobacteria type-strains.</title>
        <authorList>
            <person name="Igarashi Y."/>
            <person name="Osugi A."/>
            <person name="Mitarai S."/>
        </authorList>
    </citation>
    <scope>NUCLEOTIDE SEQUENCE</scope>
    <source>
        <strain evidence="2">ATCC 51985</strain>
    </source>
</reference>
<dbReference type="EMBL" id="CP092423">
    <property type="protein sequence ID" value="ULP43540.1"/>
    <property type="molecule type" value="Genomic_DNA"/>
</dbReference>
<feature type="region of interest" description="Disordered" evidence="1">
    <location>
        <begin position="1"/>
        <end position="26"/>
    </location>
</feature>
<dbReference type="Pfam" id="PF13822">
    <property type="entry name" value="ACC_epsilon"/>
    <property type="match status" value="1"/>
</dbReference>
<proteinExistence type="predicted"/>
<dbReference type="InterPro" id="IPR032716">
    <property type="entry name" value="ACC_epsilon"/>
</dbReference>
<evidence type="ECO:0000313" key="2">
    <source>
        <dbReference type="EMBL" id="ULP43540.1"/>
    </source>
</evidence>
<protein>
    <submittedName>
        <fullName evidence="2">Acyl-CoA carboxylase subunit epsilon</fullName>
    </submittedName>
</protein>
<accession>A0ABY3UVC5</accession>
<dbReference type="RefSeq" id="WP_239722290.1">
    <property type="nucleotide sequence ID" value="NZ_CP092423.2"/>
</dbReference>
<keyword evidence="3" id="KW-1185">Reference proteome</keyword>
<evidence type="ECO:0000256" key="1">
    <source>
        <dbReference type="SAM" id="MobiDB-lite"/>
    </source>
</evidence>
<sequence length="89" mass="9383">MSETNGSAPAGDEATGAANSAHAPHIQILRGHPTAAEVAALITVLGSAGGGAAPEQPEKTRWGLPVDKLRYAISNYQRITLQERIHMQR</sequence>
<evidence type="ECO:0000313" key="3">
    <source>
        <dbReference type="Proteomes" id="UP001055171"/>
    </source>
</evidence>
<dbReference type="Proteomes" id="UP001055171">
    <property type="component" value="Chromosome"/>
</dbReference>
<organism evidence="2 3">
    <name type="scientific">Mycobacterium lentiflavum</name>
    <dbReference type="NCBI Taxonomy" id="141349"/>
    <lineage>
        <taxon>Bacteria</taxon>
        <taxon>Bacillati</taxon>
        <taxon>Actinomycetota</taxon>
        <taxon>Actinomycetes</taxon>
        <taxon>Mycobacteriales</taxon>
        <taxon>Mycobacteriaceae</taxon>
        <taxon>Mycobacterium</taxon>
        <taxon>Mycobacterium simiae complex</taxon>
    </lineage>
</organism>
<name>A0ABY3UVC5_MYCLN</name>
<gene>
    <name evidence="2" type="ORF">MJO58_06085</name>
</gene>